<comment type="similarity">
    <text evidence="2">Belongs to the outer membrane factor (OMF) (TC 1.B.17) family.</text>
</comment>
<proteinExistence type="inferred from homology"/>
<dbReference type="PANTHER" id="PTHR30026">
    <property type="entry name" value="OUTER MEMBRANE PROTEIN TOLC"/>
    <property type="match status" value="1"/>
</dbReference>
<keyword evidence="6" id="KW-0472">Membrane</keyword>
<keyword evidence="3" id="KW-0813">Transport</keyword>
<dbReference type="InterPro" id="IPR003423">
    <property type="entry name" value="OMP_efflux"/>
</dbReference>
<dbReference type="SUPFAM" id="SSF56954">
    <property type="entry name" value="Outer membrane efflux proteins (OEP)"/>
    <property type="match status" value="1"/>
</dbReference>
<dbReference type="Proteomes" id="UP001595526">
    <property type="component" value="Unassembled WGS sequence"/>
</dbReference>
<evidence type="ECO:0000256" key="7">
    <source>
        <dbReference type="ARBA" id="ARBA00023237"/>
    </source>
</evidence>
<evidence type="ECO:0000256" key="8">
    <source>
        <dbReference type="SAM" id="Coils"/>
    </source>
</evidence>
<protein>
    <submittedName>
        <fullName evidence="9">TolC family protein</fullName>
    </submittedName>
</protein>
<dbReference type="InterPro" id="IPR051906">
    <property type="entry name" value="TolC-like"/>
</dbReference>
<feature type="coiled-coil region" evidence="8">
    <location>
        <begin position="347"/>
        <end position="376"/>
    </location>
</feature>
<comment type="subcellular location">
    <subcellularLocation>
        <location evidence="1">Cell outer membrane</location>
    </subcellularLocation>
</comment>
<keyword evidence="5" id="KW-0812">Transmembrane</keyword>
<sequence>MRTVLIYRVILITVTGLIVALGTRAQDVLEGYIHEGLASNLVLQQRNISLRRADYALKSAKSMYLPSVVLQAGYQTADGGRNIPLPIGDLLNPVYNTLNQMTQSARFPQIANETINFLPRNYYDAHIRTTMPLLNTAIGHNKRIQEEQVRLSQLEVEAYKRELIKEVKTAYFNYLSALQTVGVYRSALALAKEGRRTNQRLVDNGKGLPAYVLRADGEVAVAQAKLTDAALQVLNAQRYFNSLLNRGADAEIDTTFNREHALLQAAGTIQHGARPHGEREELKSLSAVIGIRETALKMDQQFAVPKLNAFLDLGSQSEGFHFNDQTRYYLLGLQLEVPLFSGGRNRNKIAQSRLDAQEARLQLQQAQQQLALANSAALHQLQSAWQNYQSAKSQLEAADAYQRLITRGYQAGSNSYIETVDARNQYTSAKLALVISTYQVLSAAAALEREQGSYPLTQ</sequence>
<evidence type="ECO:0000256" key="5">
    <source>
        <dbReference type="ARBA" id="ARBA00022692"/>
    </source>
</evidence>
<comment type="caution">
    <text evidence="9">The sequence shown here is derived from an EMBL/GenBank/DDBJ whole genome shotgun (WGS) entry which is preliminary data.</text>
</comment>
<evidence type="ECO:0000313" key="9">
    <source>
        <dbReference type="EMBL" id="MFC3197767.1"/>
    </source>
</evidence>
<reference evidence="10" key="1">
    <citation type="journal article" date="2019" name="Int. J. Syst. Evol. Microbiol.">
        <title>The Global Catalogue of Microorganisms (GCM) 10K type strain sequencing project: providing services to taxonomists for standard genome sequencing and annotation.</title>
        <authorList>
            <consortium name="The Broad Institute Genomics Platform"/>
            <consortium name="The Broad Institute Genome Sequencing Center for Infectious Disease"/>
            <person name="Wu L."/>
            <person name="Ma J."/>
        </authorList>
    </citation>
    <scope>NUCLEOTIDE SEQUENCE [LARGE SCALE GENOMIC DNA]</scope>
    <source>
        <strain evidence="10">KCTC 52416</strain>
    </source>
</reference>
<evidence type="ECO:0000256" key="3">
    <source>
        <dbReference type="ARBA" id="ARBA00022448"/>
    </source>
</evidence>
<evidence type="ECO:0000256" key="1">
    <source>
        <dbReference type="ARBA" id="ARBA00004442"/>
    </source>
</evidence>
<keyword evidence="8" id="KW-0175">Coiled coil</keyword>
<organism evidence="9 10">
    <name type="scientific">Parapedobacter deserti</name>
    <dbReference type="NCBI Taxonomy" id="1912957"/>
    <lineage>
        <taxon>Bacteria</taxon>
        <taxon>Pseudomonadati</taxon>
        <taxon>Bacteroidota</taxon>
        <taxon>Sphingobacteriia</taxon>
        <taxon>Sphingobacteriales</taxon>
        <taxon>Sphingobacteriaceae</taxon>
        <taxon>Parapedobacter</taxon>
    </lineage>
</organism>
<evidence type="ECO:0000256" key="6">
    <source>
        <dbReference type="ARBA" id="ARBA00023136"/>
    </source>
</evidence>
<dbReference type="EMBL" id="JBHRTA010000030">
    <property type="protein sequence ID" value="MFC3197767.1"/>
    <property type="molecule type" value="Genomic_DNA"/>
</dbReference>
<accession>A0ABV7JKY5</accession>
<gene>
    <name evidence="9" type="ORF">ACFOET_09095</name>
</gene>
<dbReference type="PANTHER" id="PTHR30026:SF20">
    <property type="entry name" value="OUTER MEMBRANE PROTEIN TOLC"/>
    <property type="match status" value="1"/>
</dbReference>
<evidence type="ECO:0000256" key="2">
    <source>
        <dbReference type="ARBA" id="ARBA00007613"/>
    </source>
</evidence>
<keyword evidence="10" id="KW-1185">Reference proteome</keyword>
<dbReference type="Pfam" id="PF02321">
    <property type="entry name" value="OEP"/>
    <property type="match status" value="2"/>
</dbReference>
<dbReference type="Gene3D" id="1.20.1600.10">
    <property type="entry name" value="Outer membrane efflux proteins (OEP)"/>
    <property type="match status" value="1"/>
</dbReference>
<keyword evidence="4" id="KW-1134">Transmembrane beta strand</keyword>
<evidence type="ECO:0000256" key="4">
    <source>
        <dbReference type="ARBA" id="ARBA00022452"/>
    </source>
</evidence>
<keyword evidence="7" id="KW-0998">Cell outer membrane</keyword>
<name>A0ABV7JKY5_9SPHI</name>
<dbReference type="RefSeq" id="WP_379021772.1">
    <property type="nucleotide sequence ID" value="NZ_JBHRTA010000030.1"/>
</dbReference>
<evidence type="ECO:0000313" key="10">
    <source>
        <dbReference type="Proteomes" id="UP001595526"/>
    </source>
</evidence>